<dbReference type="EMBL" id="HBGU01076944">
    <property type="protein sequence ID" value="CAD9542256.1"/>
    <property type="molecule type" value="Transcribed_RNA"/>
</dbReference>
<gene>
    <name evidence="1" type="ORF">CBRE1094_LOCUS41950</name>
</gene>
<dbReference type="InterPro" id="IPR014710">
    <property type="entry name" value="RmlC-like_jellyroll"/>
</dbReference>
<dbReference type="AlphaFoldDB" id="A0A7S2JBZ5"/>
<dbReference type="InterPro" id="IPR010424">
    <property type="entry name" value="EutQ"/>
</dbReference>
<reference evidence="1" key="1">
    <citation type="submission" date="2021-01" db="EMBL/GenBank/DDBJ databases">
        <authorList>
            <person name="Corre E."/>
            <person name="Pelletier E."/>
            <person name="Niang G."/>
            <person name="Scheremetjew M."/>
            <person name="Finn R."/>
            <person name="Kale V."/>
            <person name="Holt S."/>
            <person name="Cochrane G."/>
            <person name="Meng A."/>
            <person name="Brown T."/>
            <person name="Cohen L."/>
        </authorList>
    </citation>
    <scope>NUCLEOTIDE SEQUENCE</scope>
    <source>
        <strain evidence="1">UTEX LB 985</strain>
    </source>
</reference>
<dbReference type="Gene3D" id="3.20.170.20">
    <property type="entry name" value="Protein of unknown function DUF952"/>
    <property type="match status" value="1"/>
</dbReference>
<dbReference type="Pfam" id="PF06249">
    <property type="entry name" value="EutQ"/>
    <property type="match status" value="1"/>
</dbReference>
<proteinExistence type="predicted"/>
<dbReference type="SUPFAM" id="SSF51182">
    <property type="entry name" value="RmlC-like cupins"/>
    <property type="match status" value="1"/>
</dbReference>
<accession>A0A7S2JBZ5</accession>
<protein>
    <submittedName>
        <fullName evidence="1">Uncharacterized protein</fullName>
    </submittedName>
</protein>
<dbReference type="Pfam" id="PF06108">
    <property type="entry name" value="DUF952"/>
    <property type="match status" value="1"/>
</dbReference>
<organism evidence="1">
    <name type="scientific">Haptolina brevifila</name>
    <dbReference type="NCBI Taxonomy" id="156173"/>
    <lineage>
        <taxon>Eukaryota</taxon>
        <taxon>Haptista</taxon>
        <taxon>Haptophyta</taxon>
        <taxon>Prymnesiophyceae</taxon>
        <taxon>Prymnesiales</taxon>
        <taxon>Prymnesiaceae</taxon>
        <taxon>Haptolina</taxon>
    </lineage>
</organism>
<name>A0A7S2JBZ5_9EUKA</name>
<dbReference type="InterPro" id="IPR011051">
    <property type="entry name" value="RmlC_Cupin_sf"/>
</dbReference>
<evidence type="ECO:0000313" key="1">
    <source>
        <dbReference type="EMBL" id="CAD9542256.1"/>
    </source>
</evidence>
<dbReference type="Gene3D" id="2.60.120.10">
    <property type="entry name" value="Jelly Rolls"/>
    <property type="match status" value="1"/>
</dbReference>
<sequence>MPRIIGKSVRVVDHAGLTIDELAGNVATVEDRISIALVKVSEPSSEPWLTLDYDEWMCVLKGRMVLLSDGEDLEVKAGQTVYIARGERFRPTFPDGETEYVPVCLPAFRPDRCIREEDEGSEVSAKLQKLHGGDKGKAKQPFDPPETLFHMCEATKWEAAKASGFAYYPPTYEADGYYTHATGVPSRLVETANHFYQDVSGDWVCLEMTRTALRQAGIFVRDEEALPVGDKQVGDTWSEWICPHIIGGIPPSVVHKEWKMTRDGKRFLGIEGVTS</sequence>
<dbReference type="InterPro" id="IPR009297">
    <property type="entry name" value="DUF952"/>
</dbReference>